<dbReference type="Proteomes" id="UP000050741">
    <property type="component" value="Unassembled WGS sequence"/>
</dbReference>
<reference evidence="2" key="2">
    <citation type="submission" date="2014-05" db="EMBL/GenBank/DDBJ databases">
        <title>The genome and life-stage specific transcriptomes of Globodera pallida elucidate key aspects of plant parasitism by a cyst nematode.</title>
        <authorList>
            <person name="Cotton J.A."/>
            <person name="Lilley C.J."/>
            <person name="Jones L.M."/>
            <person name="Kikuchi T."/>
            <person name="Reid A.J."/>
            <person name="Thorpe P."/>
            <person name="Tsai I.J."/>
            <person name="Beasley H."/>
            <person name="Blok V."/>
            <person name="Cock P.J.A."/>
            <person name="Van den Akker S.E."/>
            <person name="Holroyd N."/>
            <person name="Hunt M."/>
            <person name="Mantelin S."/>
            <person name="Naghra H."/>
            <person name="Pain A."/>
            <person name="Palomares-Rius J.E."/>
            <person name="Zarowiecki M."/>
            <person name="Berriman M."/>
            <person name="Jones J.T."/>
            <person name="Urwin P.E."/>
        </authorList>
    </citation>
    <scope>NUCLEOTIDE SEQUENCE [LARGE SCALE GENOMIC DNA]</scope>
    <source>
        <strain evidence="2">Lindley</strain>
    </source>
</reference>
<dbReference type="WBParaSite" id="GPLIN_000419600">
    <property type="protein sequence ID" value="GPLIN_000419600"/>
    <property type="gene ID" value="GPLIN_000419600"/>
</dbReference>
<feature type="compositionally biased region" description="Basic and acidic residues" evidence="1">
    <location>
        <begin position="28"/>
        <end position="40"/>
    </location>
</feature>
<evidence type="ECO:0000256" key="1">
    <source>
        <dbReference type="SAM" id="MobiDB-lite"/>
    </source>
</evidence>
<keyword evidence="2" id="KW-1185">Reference proteome</keyword>
<dbReference type="AlphaFoldDB" id="A0A183BUB0"/>
<name>A0A183BUB0_GLOPA</name>
<evidence type="ECO:0000313" key="2">
    <source>
        <dbReference type="Proteomes" id="UP000050741"/>
    </source>
</evidence>
<feature type="region of interest" description="Disordered" evidence="1">
    <location>
        <begin position="24"/>
        <end position="73"/>
    </location>
</feature>
<protein>
    <submittedName>
        <fullName evidence="3">Uncharacterized protein</fullName>
    </submittedName>
</protein>
<accession>A0A183BUB0</accession>
<evidence type="ECO:0000313" key="3">
    <source>
        <dbReference type="WBParaSite" id="GPLIN_000419600"/>
    </source>
</evidence>
<proteinExistence type="predicted"/>
<reference evidence="3" key="3">
    <citation type="submission" date="2016-06" db="UniProtKB">
        <authorList>
            <consortium name="WormBaseParasite"/>
        </authorList>
    </citation>
    <scope>IDENTIFICATION</scope>
</reference>
<organism evidence="2 3">
    <name type="scientific">Globodera pallida</name>
    <name type="common">Potato cyst nematode worm</name>
    <name type="synonym">Heterodera pallida</name>
    <dbReference type="NCBI Taxonomy" id="36090"/>
    <lineage>
        <taxon>Eukaryota</taxon>
        <taxon>Metazoa</taxon>
        <taxon>Ecdysozoa</taxon>
        <taxon>Nematoda</taxon>
        <taxon>Chromadorea</taxon>
        <taxon>Rhabditida</taxon>
        <taxon>Tylenchina</taxon>
        <taxon>Tylenchomorpha</taxon>
        <taxon>Tylenchoidea</taxon>
        <taxon>Heteroderidae</taxon>
        <taxon>Heteroderinae</taxon>
        <taxon>Globodera</taxon>
    </lineage>
</organism>
<sequence length="73" mass="8458">MERGRLNFLFRQLEREVGGRPHMQHPYLEFRRGGGRRRNEPYNGFEHGRGSYSRASHSVEDNAAGTDQNIALD</sequence>
<reference evidence="2" key="1">
    <citation type="submission" date="2013-12" db="EMBL/GenBank/DDBJ databases">
        <authorList>
            <person name="Aslett M."/>
        </authorList>
    </citation>
    <scope>NUCLEOTIDE SEQUENCE [LARGE SCALE GENOMIC DNA]</scope>
    <source>
        <strain evidence="2">Lindley</strain>
    </source>
</reference>